<organism evidence="8 9">
    <name type="scientific">Diatrype stigma</name>
    <dbReference type="NCBI Taxonomy" id="117547"/>
    <lineage>
        <taxon>Eukaryota</taxon>
        <taxon>Fungi</taxon>
        <taxon>Dikarya</taxon>
        <taxon>Ascomycota</taxon>
        <taxon>Pezizomycotina</taxon>
        <taxon>Sordariomycetes</taxon>
        <taxon>Xylariomycetidae</taxon>
        <taxon>Xylariales</taxon>
        <taxon>Diatrypaceae</taxon>
        <taxon>Diatrype</taxon>
    </lineage>
</organism>
<dbReference type="CDD" id="cd11062">
    <property type="entry name" value="CYP58-like"/>
    <property type="match status" value="1"/>
</dbReference>
<feature type="binding site" description="axial binding residue" evidence="5">
    <location>
        <position position="432"/>
    </location>
    <ligand>
        <name>heme</name>
        <dbReference type="ChEBI" id="CHEBI:30413"/>
    </ligand>
    <ligandPart>
        <name>Fe</name>
        <dbReference type="ChEBI" id="CHEBI:18248"/>
    </ligandPart>
</feature>
<evidence type="ECO:0000256" key="2">
    <source>
        <dbReference type="ARBA" id="ARBA00022617"/>
    </source>
</evidence>
<evidence type="ECO:0000256" key="3">
    <source>
        <dbReference type="ARBA" id="ARBA00022723"/>
    </source>
</evidence>
<keyword evidence="7" id="KW-0812">Transmembrane</keyword>
<dbReference type="AlphaFoldDB" id="A0AAN9YK67"/>
<evidence type="ECO:0000313" key="8">
    <source>
        <dbReference type="EMBL" id="KAK7747081.1"/>
    </source>
</evidence>
<keyword evidence="9" id="KW-1185">Reference proteome</keyword>
<dbReference type="GO" id="GO:0005506">
    <property type="term" value="F:iron ion binding"/>
    <property type="evidence" value="ECO:0007669"/>
    <property type="project" value="InterPro"/>
</dbReference>
<dbReference type="Proteomes" id="UP001320420">
    <property type="component" value="Unassembled WGS sequence"/>
</dbReference>
<feature type="transmembrane region" description="Helical" evidence="7">
    <location>
        <begin position="17"/>
        <end position="36"/>
    </location>
</feature>
<dbReference type="Gene3D" id="1.10.630.10">
    <property type="entry name" value="Cytochrome P450"/>
    <property type="match status" value="1"/>
</dbReference>
<keyword evidence="6" id="KW-0503">Monooxygenase</keyword>
<dbReference type="EMBL" id="JAKJXP020000094">
    <property type="protein sequence ID" value="KAK7747081.1"/>
    <property type="molecule type" value="Genomic_DNA"/>
</dbReference>
<dbReference type="Pfam" id="PF00067">
    <property type="entry name" value="p450"/>
    <property type="match status" value="1"/>
</dbReference>
<comment type="caution">
    <text evidence="8">The sequence shown here is derived from an EMBL/GenBank/DDBJ whole genome shotgun (WGS) entry which is preliminary data.</text>
</comment>
<accession>A0AAN9YK67</accession>
<evidence type="ECO:0000256" key="4">
    <source>
        <dbReference type="ARBA" id="ARBA00023004"/>
    </source>
</evidence>
<name>A0AAN9YK67_9PEZI</name>
<keyword evidence="7" id="KW-1133">Transmembrane helix</keyword>
<dbReference type="PRINTS" id="PR00463">
    <property type="entry name" value="EP450I"/>
</dbReference>
<comment type="cofactor">
    <cofactor evidence="1 5">
        <name>heme</name>
        <dbReference type="ChEBI" id="CHEBI:30413"/>
    </cofactor>
</comment>
<dbReference type="InterPro" id="IPR001128">
    <property type="entry name" value="Cyt_P450"/>
</dbReference>
<dbReference type="InterPro" id="IPR017972">
    <property type="entry name" value="Cyt_P450_CS"/>
</dbReference>
<dbReference type="PANTHER" id="PTHR24305:SF156">
    <property type="entry name" value="P450, PUTATIVE (EUROFUNG)-RELATED"/>
    <property type="match status" value="1"/>
</dbReference>
<dbReference type="GO" id="GO:0020037">
    <property type="term" value="F:heme binding"/>
    <property type="evidence" value="ECO:0007669"/>
    <property type="project" value="InterPro"/>
</dbReference>
<dbReference type="InterPro" id="IPR050121">
    <property type="entry name" value="Cytochrome_P450_monoxygenase"/>
</dbReference>
<dbReference type="GO" id="GO:0016705">
    <property type="term" value="F:oxidoreductase activity, acting on paired donors, with incorporation or reduction of molecular oxygen"/>
    <property type="evidence" value="ECO:0007669"/>
    <property type="project" value="InterPro"/>
</dbReference>
<keyword evidence="3 5" id="KW-0479">Metal-binding</keyword>
<evidence type="ECO:0008006" key="10">
    <source>
        <dbReference type="Google" id="ProtNLM"/>
    </source>
</evidence>
<reference evidence="8 9" key="1">
    <citation type="submission" date="2024-02" db="EMBL/GenBank/DDBJ databases">
        <title>De novo assembly and annotation of 12 fungi associated with fruit tree decline syndrome in Ontario, Canada.</title>
        <authorList>
            <person name="Sulman M."/>
            <person name="Ellouze W."/>
            <person name="Ilyukhin E."/>
        </authorList>
    </citation>
    <scope>NUCLEOTIDE SEQUENCE [LARGE SCALE GENOMIC DNA]</scope>
    <source>
        <strain evidence="8 9">M11/M66-122</strain>
    </source>
</reference>
<dbReference type="GO" id="GO:0004497">
    <property type="term" value="F:monooxygenase activity"/>
    <property type="evidence" value="ECO:0007669"/>
    <property type="project" value="UniProtKB-KW"/>
</dbReference>
<evidence type="ECO:0000256" key="5">
    <source>
        <dbReference type="PIRSR" id="PIRSR602401-1"/>
    </source>
</evidence>
<keyword evidence="2 5" id="KW-0349">Heme</keyword>
<keyword evidence="4 5" id="KW-0408">Iron</keyword>
<evidence type="ECO:0000256" key="1">
    <source>
        <dbReference type="ARBA" id="ARBA00001971"/>
    </source>
</evidence>
<protein>
    <recommendedName>
        <fullName evidence="10">Cytochrome P450</fullName>
    </recommendedName>
</protein>
<keyword evidence="7" id="KW-0472">Membrane</keyword>
<dbReference type="InterPro" id="IPR002401">
    <property type="entry name" value="Cyt_P450_E_grp-I"/>
</dbReference>
<evidence type="ECO:0000313" key="9">
    <source>
        <dbReference type="Proteomes" id="UP001320420"/>
    </source>
</evidence>
<dbReference type="PROSITE" id="PS00086">
    <property type="entry name" value="CYTOCHROME_P450"/>
    <property type="match status" value="1"/>
</dbReference>
<dbReference type="PANTHER" id="PTHR24305">
    <property type="entry name" value="CYTOCHROME P450"/>
    <property type="match status" value="1"/>
</dbReference>
<evidence type="ECO:0000256" key="6">
    <source>
        <dbReference type="RuleBase" id="RU000461"/>
    </source>
</evidence>
<comment type="similarity">
    <text evidence="6">Belongs to the cytochrome P450 family.</text>
</comment>
<dbReference type="InterPro" id="IPR036396">
    <property type="entry name" value="Cyt_P450_sf"/>
</dbReference>
<gene>
    <name evidence="8" type="ORF">SLS62_009237</name>
</gene>
<keyword evidence="6" id="KW-0560">Oxidoreductase</keyword>
<proteinExistence type="inferred from homology"/>
<dbReference type="SUPFAM" id="SSF48264">
    <property type="entry name" value="Cytochrome P450"/>
    <property type="match status" value="1"/>
</dbReference>
<evidence type="ECO:0000256" key="7">
    <source>
        <dbReference type="SAM" id="Phobius"/>
    </source>
</evidence>
<sequence>MALTSIVFGQSSADFGLWAWLAGVLVVGWLCCRCIYRLYFHPLSRVPGPRLAACTSLWLAWHTYVGDECTVIFRLHERYGPVLRVAPNDVDIADGDATEPIYIEKGGFPKSEAYSKFDIDGHTTIFSTQTLPARASRAKAVAPLFSTASIRNSQPVISGVIDQFIARIQREGSAGKPINVLNMTRSMALDAVSAYLFQEQYGAVSENTAHMSASPFVDAYVGVGAFFNFVPGWLGDKLMGLIEMATSDAGTADSMEAMDRYTSNLVKTASPGSGSYVSRLLERAIPRDQVQVELKDLCFAGTDSTGMNMAMIMWYLCKSPDKYAKLREEILERAAKDEDVASGPYLRGVVREGLRLSWANPIRLPRLVPKGGWHYRDNFFPAGTSVGVAAFQLHQDEKVFPDAQQFQPERWLQPTEKMLTNFFAFGKGNRACIAQNLGTAELMLATAKVAQADLLRGAIAVQSQINILEWFNSRVEGEEILIRFSA</sequence>